<dbReference type="GeneID" id="112905019"/>
<keyword evidence="1" id="KW-0812">Transmembrane</keyword>
<gene>
    <name evidence="3" type="primary">LOC112905019</name>
</gene>
<dbReference type="AlphaFoldDB" id="A0A7F5R8M4"/>
<keyword evidence="2" id="KW-1185">Reference proteome</keyword>
<dbReference type="InParanoid" id="A0A7F5R8M4"/>
<feature type="transmembrane region" description="Helical" evidence="1">
    <location>
        <begin position="64"/>
        <end position="84"/>
    </location>
</feature>
<keyword evidence="1" id="KW-0472">Membrane</keyword>
<evidence type="ECO:0000313" key="3">
    <source>
        <dbReference type="RefSeq" id="XP_025832311.1"/>
    </source>
</evidence>
<dbReference type="OrthoDB" id="8069116at2759"/>
<keyword evidence="1" id="KW-1133">Transmembrane helix</keyword>
<sequence length="148" mass="16721">MCTDRKAEMVLKGCVSFESLLILNLFANYGCVFLKDANSTFSENSSCNSTQNGSDDGFNAADRIGFFLAGLGCFMFLYIMVLCCTRRESEINFLTSPSVSRSERNSVVTLPPSYDQFAPPSYDVVVDWKRLDQNEMPGIQEQKRLERY</sequence>
<protein>
    <submittedName>
        <fullName evidence="3">Uncharacterized protein LOC112905019</fullName>
    </submittedName>
</protein>
<organism evidence="2 3">
    <name type="scientific">Agrilus planipennis</name>
    <name type="common">Emerald ash borer</name>
    <name type="synonym">Agrilus marcopoli</name>
    <dbReference type="NCBI Taxonomy" id="224129"/>
    <lineage>
        <taxon>Eukaryota</taxon>
        <taxon>Metazoa</taxon>
        <taxon>Ecdysozoa</taxon>
        <taxon>Arthropoda</taxon>
        <taxon>Hexapoda</taxon>
        <taxon>Insecta</taxon>
        <taxon>Pterygota</taxon>
        <taxon>Neoptera</taxon>
        <taxon>Endopterygota</taxon>
        <taxon>Coleoptera</taxon>
        <taxon>Polyphaga</taxon>
        <taxon>Elateriformia</taxon>
        <taxon>Buprestoidea</taxon>
        <taxon>Buprestidae</taxon>
        <taxon>Agrilinae</taxon>
        <taxon>Agrilus</taxon>
    </lineage>
</organism>
<dbReference type="RefSeq" id="XP_025832311.1">
    <property type="nucleotide sequence ID" value="XM_025976526.1"/>
</dbReference>
<evidence type="ECO:0000313" key="2">
    <source>
        <dbReference type="Proteomes" id="UP000192223"/>
    </source>
</evidence>
<dbReference type="KEGG" id="apln:112905019"/>
<accession>A0A7F5R8M4</accession>
<dbReference type="Proteomes" id="UP000192223">
    <property type="component" value="Unplaced"/>
</dbReference>
<reference evidence="3" key="1">
    <citation type="submission" date="2025-08" db="UniProtKB">
        <authorList>
            <consortium name="RefSeq"/>
        </authorList>
    </citation>
    <scope>IDENTIFICATION</scope>
    <source>
        <tissue evidence="3">Entire body</tissue>
    </source>
</reference>
<proteinExistence type="predicted"/>
<name>A0A7F5R8M4_AGRPL</name>
<evidence type="ECO:0000256" key="1">
    <source>
        <dbReference type="SAM" id="Phobius"/>
    </source>
</evidence>